<dbReference type="InterPro" id="IPR050469">
    <property type="entry name" value="Diguanylate_Cyclase"/>
</dbReference>
<dbReference type="AlphaFoldDB" id="A0A2S4JP91"/>
<dbReference type="EC" id="2.7.7.65" evidence="1"/>
<dbReference type="FunFam" id="3.30.70.270:FF:000001">
    <property type="entry name" value="Diguanylate cyclase domain protein"/>
    <property type="match status" value="1"/>
</dbReference>
<protein>
    <recommendedName>
        <fullName evidence="1">diguanylate cyclase</fullName>
        <ecNumber evidence="1">2.7.7.65</ecNumber>
    </recommendedName>
</protein>
<comment type="caution">
    <text evidence="4">The sequence shown here is derived from an EMBL/GenBank/DDBJ whole genome shotgun (WGS) entry which is preliminary data.</text>
</comment>
<evidence type="ECO:0000259" key="3">
    <source>
        <dbReference type="PROSITE" id="PS50887"/>
    </source>
</evidence>
<dbReference type="GO" id="GO:0052621">
    <property type="term" value="F:diguanylate cyclase activity"/>
    <property type="evidence" value="ECO:0007669"/>
    <property type="project" value="UniProtKB-EC"/>
</dbReference>
<evidence type="ECO:0000256" key="1">
    <source>
        <dbReference type="ARBA" id="ARBA00012528"/>
    </source>
</evidence>
<gene>
    <name evidence="4" type="ORF">AU468_08390</name>
</gene>
<name>A0A2S4JP91_9SPIO</name>
<evidence type="ECO:0000313" key="4">
    <source>
        <dbReference type="EMBL" id="POR01326.1"/>
    </source>
</evidence>
<reference evidence="5" key="1">
    <citation type="submission" date="2015-12" db="EMBL/GenBank/DDBJ databases">
        <authorList>
            <person name="Lodha T.D."/>
            <person name="Chintalapati S."/>
            <person name="Chintalapati V.R."/>
            <person name="Sravanthi T."/>
        </authorList>
    </citation>
    <scope>NUCLEOTIDE SEQUENCE [LARGE SCALE GENOMIC DNA]</scope>
    <source>
        <strain evidence="5">JC133</strain>
    </source>
</reference>
<dbReference type="GO" id="GO:1902201">
    <property type="term" value="P:negative regulation of bacterial-type flagellum-dependent cell motility"/>
    <property type="evidence" value="ECO:0007669"/>
    <property type="project" value="TreeGrafter"/>
</dbReference>
<organism evidence="4 5">
    <name type="scientific">Alkalispirochaeta sphaeroplastigenens</name>
    <dbReference type="NCBI Taxonomy" id="1187066"/>
    <lineage>
        <taxon>Bacteria</taxon>
        <taxon>Pseudomonadati</taxon>
        <taxon>Spirochaetota</taxon>
        <taxon>Spirochaetia</taxon>
        <taxon>Spirochaetales</taxon>
        <taxon>Spirochaetaceae</taxon>
        <taxon>Alkalispirochaeta</taxon>
    </lineage>
</organism>
<dbReference type="InterPro" id="IPR000160">
    <property type="entry name" value="GGDEF_dom"/>
</dbReference>
<keyword evidence="5" id="KW-1185">Reference proteome</keyword>
<feature type="transmembrane region" description="Helical" evidence="2">
    <location>
        <begin position="111"/>
        <end position="132"/>
    </location>
</feature>
<keyword evidence="2" id="KW-0472">Membrane</keyword>
<dbReference type="InterPro" id="IPR043128">
    <property type="entry name" value="Rev_trsase/Diguanyl_cyclase"/>
</dbReference>
<dbReference type="GO" id="GO:0043709">
    <property type="term" value="P:cell adhesion involved in single-species biofilm formation"/>
    <property type="evidence" value="ECO:0007669"/>
    <property type="project" value="TreeGrafter"/>
</dbReference>
<dbReference type="EMBL" id="LPWH01000067">
    <property type="protein sequence ID" value="POR01326.1"/>
    <property type="molecule type" value="Genomic_DNA"/>
</dbReference>
<dbReference type="OrthoDB" id="9779586at2"/>
<sequence>MKEEAHGTPHTSFVSPRRPGRAGAVAFLSVGAALAAAVFFGISCPTGVCPQGPLLFLAVSLLAGFHHLLLLHLRETRGEHLLFASFALTLLLHSLVSLTEAGQLLPTLPGRLLTAGYYASALGCILGGGWFLTGRLRRGERGSLIWAAALGLGSLLLILAGPRTGPTIPTVAGIAGFLAGHGLAATATTREITTEIQELLRGLTSQTRERDQLFILAGKDELTELHNRRRGNEALTHEIHRYVRYQTPLAIVVIDLDHFKQINDTWGHQVGDEVLRGFAGILRASTRSSDVLCRWGGEEFLVLLPDTPPAAAVNLAEKLRAATARTPLETRAGALKITLSAGVAGLQARSSAETREIPLRPGDAALIADALLRDADGALYQAKEEGRDRVCLPRTTSQGAVPSPL</sequence>
<dbReference type="SUPFAM" id="SSF55073">
    <property type="entry name" value="Nucleotide cyclase"/>
    <property type="match status" value="1"/>
</dbReference>
<feature type="transmembrane region" description="Helical" evidence="2">
    <location>
        <begin position="54"/>
        <end position="73"/>
    </location>
</feature>
<evidence type="ECO:0000313" key="5">
    <source>
        <dbReference type="Proteomes" id="UP000237350"/>
    </source>
</evidence>
<feature type="transmembrane region" description="Helical" evidence="2">
    <location>
        <begin position="80"/>
        <end position="99"/>
    </location>
</feature>
<accession>A0A2S4JP91</accession>
<dbReference type="Pfam" id="PF00990">
    <property type="entry name" value="GGDEF"/>
    <property type="match status" value="1"/>
</dbReference>
<proteinExistence type="predicted"/>
<feature type="transmembrane region" description="Helical" evidence="2">
    <location>
        <begin position="144"/>
        <end position="161"/>
    </location>
</feature>
<dbReference type="CDD" id="cd01949">
    <property type="entry name" value="GGDEF"/>
    <property type="match status" value="1"/>
</dbReference>
<dbReference type="SMART" id="SM00267">
    <property type="entry name" value="GGDEF"/>
    <property type="match status" value="1"/>
</dbReference>
<dbReference type="NCBIfam" id="TIGR00254">
    <property type="entry name" value="GGDEF"/>
    <property type="match status" value="1"/>
</dbReference>
<dbReference type="Gene3D" id="3.30.70.270">
    <property type="match status" value="1"/>
</dbReference>
<dbReference type="PANTHER" id="PTHR45138:SF24">
    <property type="entry name" value="DIGUANYLATE CYCLASE DGCC-RELATED"/>
    <property type="match status" value="1"/>
</dbReference>
<dbReference type="InterPro" id="IPR029787">
    <property type="entry name" value="Nucleotide_cyclase"/>
</dbReference>
<dbReference type="Proteomes" id="UP000237350">
    <property type="component" value="Unassembled WGS sequence"/>
</dbReference>
<keyword evidence="2" id="KW-1133">Transmembrane helix</keyword>
<evidence type="ECO:0000256" key="2">
    <source>
        <dbReference type="SAM" id="Phobius"/>
    </source>
</evidence>
<dbReference type="PROSITE" id="PS50887">
    <property type="entry name" value="GGDEF"/>
    <property type="match status" value="1"/>
</dbReference>
<dbReference type="PANTHER" id="PTHR45138">
    <property type="entry name" value="REGULATORY COMPONENTS OF SENSORY TRANSDUCTION SYSTEM"/>
    <property type="match status" value="1"/>
</dbReference>
<dbReference type="GO" id="GO:0005886">
    <property type="term" value="C:plasma membrane"/>
    <property type="evidence" value="ECO:0007669"/>
    <property type="project" value="TreeGrafter"/>
</dbReference>
<dbReference type="RefSeq" id="WP_103680324.1">
    <property type="nucleotide sequence ID" value="NZ_LPWH01000067.1"/>
</dbReference>
<feature type="domain" description="GGDEF" evidence="3">
    <location>
        <begin position="247"/>
        <end position="395"/>
    </location>
</feature>
<keyword evidence="2" id="KW-0812">Transmembrane</keyword>
<feature type="transmembrane region" description="Helical" evidence="2">
    <location>
        <begin position="21"/>
        <end position="42"/>
    </location>
</feature>